<reference evidence="18" key="1">
    <citation type="submission" date="2019-06" db="EMBL/GenBank/DDBJ databases">
        <authorList>
            <person name="Zheng W."/>
        </authorList>
    </citation>
    <scope>NUCLEOTIDE SEQUENCE</scope>
    <source>
        <strain evidence="18">QDHG01</strain>
    </source>
</reference>
<evidence type="ECO:0000259" key="16">
    <source>
        <dbReference type="PROSITE" id="PS50089"/>
    </source>
</evidence>
<organism evidence="18 19">
    <name type="scientific">Halteria grandinella</name>
    <dbReference type="NCBI Taxonomy" id="5974"/>
    <lineage>
        <taxon>Eukaryota</taxon>
        <taxon>Sar</taxon>
        <taxon>Alveolata</taxon>
        <taxon>Ciliophora</taxon>
        <taxon>Intramacronucleata</taxon>
        <taxon>Spirotrichea</taxon>
        <taxon>Stichotrichia</taxon>
        <taxon>Sporadotrichida</taxon>
        <taxon>Halteriidae</taxon>
        <taxon>Halteria</taxon>
    </lineage>
</organism>
<evidence type="ECO:0000256" key="6">
    <source>
        <dbReference type="ARBA" id="ARBA00022692"/>
    </source>
</evidence>
<feature type="domain" description="RING-type" evidence="16">
    <location>
        <begin position="220"/>
        <end position="267"/>
    </location>
</feature>
<dbReference type="AlphaFoldDB" id="A0A8J8NUQ5"/>
<comment type="catalytic activity">
    <reaction evidence="1">
        <text>[E2 ubiquitin-conjugating enzyme]-S-ubiquitinyl-L-cysteine + [acceptor protein]-L-lysine = [E2 ubiquitin-conjugating enzyme]-L-cysteine + [acceptor protein]-N(6)-ubiquitinyl-L-lysine.</text>
        <dbReference type="EC" id="2.3.2.31"/>
    </reaction>
</comment>
<feature type="domain" description="RING-type" evidence="17">
    <location>
        <begin position="216"/>
        <end position="423"/>
    </location>
</feature>
<feature type="transmembrane region" description="Helical" evidence="15">
    <location>
        <begin position="437"/>
        <end position="457"/>
    </location>
</feature>
<dbReference type="OrthoDB" id="297477at2759"/>
<dbReference type="SMART" id="SM00647">
    <property type="entry name" value="IBR"/>
    <property type="match status" value="2"/>
</dbReference>
<dbReference type="FunFam" id="3.30.40.10:FF:000051">
    <property type="entry name" value="RBR-type E3 ubiquitin transferase"/>
    <property type="match status" value="1"/>
</dbReference>
<keyword evidence="7" id="KW-0479">Metal-binding</keyword>
<evidence type="ECO:0000256" key="11">
    <source>
        <dbReference type="ARBA" id="ARBA00022833"/>
    </source>
</evidence>
<proteinExistence type="predicted"/>
<dbReference type="PANTHER" id="PTHR22770">
    <property type="entry name" value="UBIQUITIN CONJUGATING ENZYME 7 INTERACTING PROTEIN-RELATED"/>
    <property type="match status" value="1"/>
</dbReference>
<evidence type="ECO:0000256" key="12">
    <source>
        <dbReference type="ARBA" id="ARBA00022989"/>
    </source>
</evidence>
<keyword evidence="5" id="KW-0808">Transferase</keyword>
<evidence type="ECO:0000313" key="19">
    <source>
        <dbReference type="Proteomes" id="UP000785679"/>
    </source>
</evidence>
<dbReference type="InterPro" id="IPR017907">
    <property type="entry name" value="Znf_RING_CS"/>
</dbReference>
<evidence type="ECO:0000256" key="8">
    <source>
        <dbReference type="ARBA" id="ARBA00022737"/>
    </source>
</evidence>
<accession>A0A8J8NUQ5</accession>
<dbReference type="InterPro" id="IPR051628">
    <property type="entry name" value="LUBAC_E3_Ligases"/>
</dbReference>
<evidence type="ECO:0000256" key="2">
    <source>
        <dbReference type="ARBA" id="ARBA00004167"/>
    </source>
</evidence>
<dbReference type="GO" id="GO:0031090">
    <property type="term" value="C:organelle membrane"/>
    <property type="evidence" value="ECO:0007669"/>
    <property type="project" value="UniProtKB-ARBA"/>
</dbReference>
<comment type="pathway">
    <text evidence="3">Protein modification; protein ubiquitination.</text>
</comment>
<keyword evidence="19" id="KW-1185">Reference proteome</keyword>
<dbReference type="GO" id="GO:0061630">
    <property type="term" value="F:ubiquitin protein ligase activity"/>
    <property type="evidence" value="ECO:0007669"/>
    <property type="project" value="UniProtKB-EC"/>
</dbReference>
<comment type="caution">
    <text evidence="18">The sequence shown here is derived from an EMBL/GenBank/DDBJ whole genome shotgun (WGS) entry which is preliminary data.</text>
</comment>
<dbReference type="Gene3D" id="1.20.120.1750">
    <property type="match status" value="1"/>
</dbReference>
<evidence type="ECO:0000256" key="5">
    <source>
        <dbReference type="ARBA" id="ARBA00022679"/>
    </source>
</evidence>
<dbReference type="Gene3D" id="3.30.40.10">
    <property type="entry name" value="Zinc/RING finger domain, C3HC4 (zinc finger)"/>
    <property type="match status" value="1"/>
</dbReference>
<evidence type="ECO:0000256" key="10">
    <source>
        <dbReference type="ARBA" id="ARBA00022786"/>
    </source>
</evidence>
<keyword evidence="12 15" id="KW-1133">Transmembrane helix</keyword>
<keyword evidence="8" id="KW-0677">Repeat</keyword>
<gene>
    <name evidence="18" type="ORF">FGO68_gene7731</name>
</gene>
<dbReference type="InterPro" id="IPR002867">
    <property type="entry name" value="IBR_dom"/>
</dbReference>
<keyword evidence="10" id="KW-0833">Ubl conjugation pathway</keyword>
<dbReference type="InterPro" id="IPR013083">
    <property type="entry name" value="Znf_RING/FYVE/PHD"/>
</dbReference>
<evidence type="ECO:0000256" key="3">
    <source>
        <dbReference type="ARBA" id="ARBA00004906"/>
    </source>
</evidence>
<feature type="transmembrane region" description="Helical" evidence="15">
    <location>
        <begin position="478"/>
        <end position="501"/>
    </location>
</feature>
<protein>
    <recommendedName>
        <fullName evidence="4">RBR-type E3 ubiquitin transferase</fullName>
        <ecNumber evidence="4">2.3.2.31</ecNumber>
    </recommendedName>
</protein>
<name>A0A8J8NUQ5_HALGN</name>
<dbReference type="Pfam" id="PF01485">
    <property type="entry name" value="IBR"/>
    <property type="match status" value="1"/>
</dbReference>
<dbReference type="InterPro" id="IPR044066">
    <property type="entry name" value="TRIAD_supradom"/>
</dbReference>
<dbReference type="Pfam" id="PF22191">
    <property type="entry name" value="IBR_1"/>
    <property type="match status" value="1"/>
</dbReference>
<keyword evidence="9 14" id="KW-0863">Zinc-finger</keyword>
<dbReference type="PROSITE" id="PS00518">
    <property type="entry name" value="ZF_RING_1"/>
    <property type="match status" value="1"/>
</dbReference>
<evidence type="ECO:0000256" key="9">
    <source>
        <dbReference type="ARBA" id="ARBA00022771"/>
    </source>
</evidence>
<keyword evidence="6 15" id="KW-0812">Transmembrane</keyword>
<evidence type="ECO:0000256" key="4">
    <source>
        <dbReference type="ARBA" id="ARBA00012251"/>
    </source>
</evidence>
<dbReference type="EMBL" id="RRYP01005510">
    <property type="protein sequence ID" value="TNV81972.1"/>
    <property type="molecule type" value="Genomic_DNA"/>
</dbReference>
<dbReference type="GO" id="GO:0008270">
    <property type="term" value="F:zinc ion binding"/>
    <property type="evidence" value="ECO:0007669"/>
    <property type="project" value="UniProtKB-KW"/>
</dbReference>
<dbReference type="EC" id="2.3.2.31" evidence="4"/>
<evidence type="ECO:0000313" key="18">
    <source>
        <dbReference type="EMBL" id="TNV81972.1"/>
    </source>
</evidence>
<evidence type="ECO:0000256" key="1">
    <source>
        <dbReference type="ARBA" id="ARBA00001798"/>
    </source>
</evidence>
<dbReference type="PROSITE" id="PS50089">
    <property type="entry name" value="ZF_RING_2"/>
    <property type="match status" value="1"/>
</dbReference>
<evidence type="ECO:0000259" key="17">
    <source>
        <dbReference type="PROSITE" id="PS51873"/>
    </source>
</evidence>
<dbReference type="SUPFAM" id="SSF57850">
    <property type="entry name" value="RING/U-box"/>
    <property type="match status" value="3"/>
</dbReference>
<dbReference type="PROSITE" id="PS51873">
    <property type="entry name" value="TRIAD"/>
    <property type="match status" value="1"/>
</dbReference>
<keyword evidence="11" id="KW-0862">Zinc</keyword>
<dbReference type="InterPro" id="IPR001841">
    <property type="entry name" value="Znf_RING"/>
</dbReference>
<dbReference type="CDD" id="cd20336">
    <property type="entry name" value="Rcat_RBR"/>
    <property type="match status" value="1"/>
</dbReference>
<sequence>MQRKRKAGDRWEQERVILKEAMKSEHERALILTKLKPMREYKRDMLKRQMDVEQIDKKRLGALNRSVQPPIHHYSAFANLNSDCLKTITFKRTRDTMLKLVEYDDNGKFTGFDLAREINKMEKILPSRGYAHRFVPKAEITCPSDEIECRICNKHYKFHQESLHSFAGNFRRLYRGKRRYSFHEDQKQALISVQSDKLDSKFRQLQLNKKFVGGENTFKCEICFDERVPISEIAYIECGHFYCKECLKAYCKYNIEQSGKSQFLKCPNKQCTKMVSSNEVEKLLGEQSFQKFKKFMQAVEVARSKDKRFCPQPGCETIVQVKKGSLKALCQTCLKEMCFHCQTPWHQKQTCEEAQSQLYKGWAVKIGAHRCPRCKIPIEKSESCTKMSCSQCGHSWCWVCGLPMDHWTHEYTEYLPFTCTNVPKKVCDWIAHAFKFLLGYILLPIIIFGAISLKLSYNWLRFTKSLLESAFTTCQNGCLQYIGACCCVLPLLMVSLCLGLGVSVPTAGIGCALLILPAYIIHTYYFVRMCYWWCKTSKRVSQD</sequence>
<evidence type="ECO:0000256" key="14">
    <source>
        <dbReference type="PROSITE-ProRule" id="PRU00175"/>
    </source>
</evidence>
<dbReference type="Proteomes" id="UP000785679">
    <property type="component" value="Unassembled WGS sequence"/>
</dbReference>
<keyword evidence="13 15" id="KW-0472">Membrane</keyword>
<evidence type="ECO:0000256" key="7">
    <source>
        <dbReference type="ARBA" id="ARBA00022723"/>
    </source>
</evidence>
<dbReference type="GO" id="GO:0005737">
    <property type="term" value="C:cytoplasm"/>
    <property type="evidence" value="ECO:0007669"/>
    <property type="project" value="UniProtKB-ARBA"/>
</dbReference>
<feature type="transmembrane region" description="Helical" evidence="15">
    <location>
        <begin position="507"/>
        <end position="527"/>
    </location>
</feature>
<comment type="subcellular location">
    <subcellularLocation>
        <location evidence="2">Membrane</location>
        <topology evidence="2">Single-pass membrane protein</topology>
    </subcellularLocation>
</comment>
<evidence type="ECO:0000256" key="13">
    <source>
        <dbReference type="ARBA" id="ARBA00023136"/>
    </source>
</evidence>
<evidence type="ECO:0000256" key="15">
    <source>
        <dbReference type="SAM" id="Phobius"/>
    </source>
</evidence>